<keyword evidence="3 6" id="KW-0274">FAD</keyword>
<keyword evidence="5 6" id="KW-0560">Oxidoreductase</keyword>
<keyword evidence="2 6" id="KW-0285">Flavoprotein</keyword>
<proteinExistence type="inferred from homology"/>
<dbReference type="GO" id="GO:0004499">
    <property type="term" value="F:N,N-dimethylaniline monooxygenase activity"/>
    <property type="evidence" value="ECO:0007669"/>
    <property type="project" value="InterPro"/>
</dbReference>
<evidence type="ECO:0000256" key="3">
    <source>
        <dbReference type="ARBA" id="ARBA00022827"/>
    </source>
</evidence>
<evidence type="ECO:0000256" key="1">
    <source>
        <dbReference type="ARBA" id="ARBA00009183"/>
    </source>
</evidence>
<dbReference type="InterPro" id="IPR000960">
    <property type="entry name" value="Flavin_mOase"/>
</dbReference>
<name>A0AAV7EU46_ARIFI</name>
<dbReference type="Proteomes" id="UP000825729">
    <property type="component" value="Unassembled WGS sequence"/>
</dbReference>
<dbReference type="SUPFAM" id="SSF51905">
    <property type="entry name" value="FAD/NAD(P)-binding domain"/>
    <property type="match status" value="2"/>
</dbReference>
<dbReference type="EMBL" id="JAINDJ010000003">
    <property type="protein sequence ID" value="KAG9452377.1"/>
    <property type="molecule type" value="Genomic_DNA"/>
</dbReference>
<dbReference type="GO" id="GO:0050661">
    <property type="term" value="F:NADP binding"/>
    <property type="evidence" value="ECO:0007669"/>
    <property type="project" value="InterPro"/>
</dbReference>
<evidence type="ECO:0000256" key="6">
    <source>
        <dbReference type="RuleBase" id="RU361177"/>
    </source>
</evidence>
<dbReference type="FunFam" id="3.50.50.60:FF:000099">
    <property type="entry name" value="Flavin-containing monooxygenase"/>
    <property type="match status" value="1"/>
</dbReference>
<reference evidence="7 8" key="1">
    <citation type="submission" date="2021-07" db="EMBL/GenBank/DDBJ databases">
        <title>The Aristolochia fimbriata genome: insights into angiosperm evolution, floral development and chemical biosynthesis.</title>
        <authorList>
            <person name="Jiao Y."/>
        </authorList>
    </citation>
    <scope>NUCLEOTIDE SEQUENCE [LARGE SCALE GENOMIC DNA]</scope>
    <source>
        <strain evidence="7">IBCAS-2021</strain>
        <tissue evidence="7">Leaf</tissue>
    </source>
</reference>
<evidence type="ECO:0000256" key="5">
    <source>
        <dbReference type="ARBA" id="ARBA00023002"/>
    </source>
</evidence>
<dbReference type="InterPro" id="IPR036188">
    <property type="entry name" value="FAD/NAD-bd_sf"/>
</dbReference>
<dbReference type="PRINTS" id="PR00370">
    <property type="entry name" value="FMOXYGENASE"/>
</dbReference>
<evidence type="ECO:0000256" key="2">
    <source>
        <dbReference type="ARBA" id="ARBA00022630"/>
    </source>
</evidence>
<keyword evidence="6" id="KW-0503">Monooxygenase</keyword>
<dbReference type="Pfam" id="PF00743">
    <property type="entry name" value="FMO-like"/>
    <property type="match status" value="2"/>
</dbReference>
<dbReference type="InterPro" id="IPR050346">
    <property type="entry name" value="FMO-like"/>
</dbReference>
<keyword evidence="8" id="KW-1185">Reference proteome</keyword>
<dbReference type="PANTHER" id="PTHR23023">
    <property type="entry name" value="DIMETHYLANILINE MONOOXYGENASE"/>
    <property type="match status" value="1"/>
</dbReference>
<organism evidence="7 8">
    <name type="scientific">Aristolochia fimbriata</name>
    <name type="common">White veined hardy Dutchman's pipe vine</name>
    <dbReference type="NCBI Taxonomy" id="158543"/>
    <lineage>
        <taxon>Eukaryota</taxon>
        <taxon>Viridiplantae</taxon>
        <taxon>Streptophyta</taxon>
        <taxon>Embryophyta</taxon>
        <taxon>Tracheophyta</taxon>
        <taxon>Spermatophyta</taxon>
        <taxon>Magnoliopsida</taxon>
        <taxon>Magnoliidae</taxon>
        <taxon>Piperales</taxon>
        <taxon>Aristolochiaceae</taxon>
        <taxon>Aristolochia</taxon>
    </lineage>
</organism>
<dbReference type="InterPro" id="IPR020946">
    <property type="entry name" value="Flavin_mOase-like"/>
</dbReference>
<protein>
    <recommendedName>
        <fullName evidence="6">Flavin-containing monooxygenase</fullName>
        <ecNumber evidence="6">1.-.-.-</ecNumber>
    </recommendedName>
</protein>
<accession>A0AAV7EU46</accession>
<gene>
    <name evidence="7" type="ORF">H6P81_005281</name>
</gene>
<dbReference type="GO" id="GO:0050660">
    <property type="term" value="F:flavin adenine dinucleotide binding"/>
    <property type="evidence" value="ECO:0007669"/>
    <property type="project" value="InterPro"/>
</dbReference>
<dbReference type="AlphaFoldDB" id="A0AAV7EU46"/>
<comment type="cofactor">
    <cofactor evidence="6">
        <name>FAD</name>
        <dbReference type="ChEBI" id="CHEBI:57692"/>
    </cofactor>
</comment>
<dbReference type="Gene3D" id="3.50.50.60">
    <property type="entry name" value="FAD/NAD(P)-binding domain"/>
    <property type="match status" value="2"/>
</dbReference>
<sequence length="560" mass="63468">MAQSCKVAVIGAGVAGLVAARELIREGHHVVIFEKGDRIGGTWIYDPRIENDPLGLNPDREIVHSSLYRSLRTNLPRRIMGFSDYPFKVRDEGGDSREFPGHEEVLSYLERFARDFELTDLTRFKTEVTCVRMGTRKDEWLVESRRRKACSGLEPGSEVEMEIFQAVVVCNGHFVEPRIAAIPGIGKWPGKQIHSHNYRMPEPFKDQIVVVIGSGPSAFDISRDIAKVAKEVHLASRSPDIEVGKVHGLDNVWQHLMIESVNEDGSVIFLNGTSTFADTILHCTGYKYHFPFMEIDKIVTVEDNRVGPLYKHVFPPSLAPWLSFIGLPSKVIPFLSAELQAKWLGQILADKVTLPTEEDMLASVNEYYSDMEEMGKPKHHTHVLYPFELQSEYKNWLRAQVGLPPLEQWIWETYVATLKRLISLDDGFREKEDFNHDLQTTLDTALCNCESLTVYTAARESLESLESVLPDRIASSSENWTAIDVPGVDEFRNLSFFIIFSGCLARKESTILGTDHEHQSGSSHEWNSILCRECPTRYYFPAKTGFQGQTQTGLYQNYSS</sequence>
<evidence type="ECO:0000313" key="8">
    <source>
        <dbReference type="Proteomes" id="UP000825729"/>
    </source>
</evidence>
<comment type="caution">
    <text evidence="7">The sequence shown here is derived from an EMBL/GenBank/DDBJ whole genome shotgun (WGS) entry which is preliminary data.</text>
</comment>
<evidence type="ECO:0000256" key="4">
    <source>
        <dbReference type="ARBA" id="ARBA00022857"/>
    </source>
</evidence>
<evidence type="ECO:0000313" key="7">
    <source>
        <dbReference type="EMBL" id="KAG9452377.1"/>
    </source>
</evidence>
<keyword evidence="4" id="KW-0521">NADP</keyword>
<comment type="similarity">
    <text evidence="1 6">Belongs to the FMO family.</text>
</comment>
<dbReference type="EC" id="1.-.-.-" evidence="6"/>